<protein>
    <submittedName>
        <fullName evidence="2">Tripartite tricarboxylate transporter substrate binding protein</fullName>
    </submittedName>
</protein>
<name>A0A9X8CYF3_9BURK</name>
<keyword evidence="3" id="KW-1185">Reference proteome</keyword>
<comment type="caution">
    <text evidence="2">The sequence shown here is derived from an EMBL/GenBank/DDBJ whole genome shotgun (WGS) entry which is preliminary data.</text>
</comment>
<gene>
    <name evidence="2" type="ORF">D3H34_31205</name>
</gene>
<keyword evidence="1" id="KW-0732">Signal</keyword>
<evidence type="ECO:0000313" key="2">
    <source>
        <dbReference type="EMBL" id="RIX72121.1"/>
    </source>
</evidence>
<dbReference type="EMBL" id="QXMN01000110">
    <property type="protein sequence ID" value="RIX72121.1"/>
    <property type="molecule type" value="Genomic_DNA"/>
</dbReference>
<accession>A0A9X8CYF3</accession>
<dbReference type="Proteomes" id="UP000265619">
    <property type="component" value="Unassembled WGS sequence"/>
</dbReference>
<feature type="chain" id="PRO_5040849479" evidence="1">
    <location>
        <begin position="27"/>
        <end position="51"/>
    </location>
</feature>
<dbReference type="PROSITE" id="PS51257">
    <property type="entry name" value="PROKAR_LIPOPROTEIN"/>
    <property type="match status" value="1"/>
</dbReference>
<evidence type="ECO:0000256" key="1">
    <source>
        <dbReference type="SAM" id="SignalP"/>
    </source>
</evidence>
<proteinExistence type="predicted"/>
<feature type="non-terminal residue" evidence="2">
    <location>
        <position position="51"/>
    </location>
</feature>
<dbReference type="AlphaFoldDB" id="A0A9X8CYF3"/>
<reference evidence="2 3" key="1">
    <citation type="submission" date="2018-09" db="EMBL/GenBank/DDBJ databases">
        <title>Acidovorax cavernicola nov. sp. isolated from Gruta de las Maravillas (Aracena, Spain).</title>
        <authorList>
            <person name="Jurado V."/>
            <person name="Gutierrez-Patricio S."/>
            <person name="Gonzalez-Pimentel J.L."/>
            <person name="Miller A.Z."/>
            <person name="Laiz L."/>
            <person name="Saiz-Jimenez C."/>
        </authorList>
    </citation>
    <scope>NUCLEOTIDE SEQUENCE [LARGE SCALE GENOMIC DNA]</scope>
    <source>
        <strain evidence="2 3">1011MAR4D40.2</strain>
    </source>
</reference>
<feature type="signal peptide" evidence="1">
    <location>
        <begin position="1"/>
        <end position="26"/>
    </location>
</feature>
<organism evidence="2 3">
    <name type="scientific">Acidovorax cavernicola</name>
    <dbReference type="NCBI Taxonomy" id="1675792"/>
    <lineage>
        <taxon>Bacteria</taxon>
        <taxon>Pseudomonadati</taxon>
        <taxon>Pseudomonadota</taxon>
        <taxon>Betaproteobacteria</taxon>
        <taxon>Burkholderiales</taxon>
        <taxon>Comamonadaceae</taxon>
        <taxon>Acidovorax</taxon>
    </lineage>
</organism>
<evidence type="ECO:0000313" key="3">
    <source>
        <dbReference type="Proteomes" id="UP000265619"/>
    </source>
</evidence>
<sequence length="51" mass="5341">MNKQFTRRSLGLTALAATLMACSASAWSSDAAFPNPARQVRIIVPFTAGGS</sequence>